<evidence type="ECO:0008006" key="5">
    <source>
        <dbReference type="Google" id="ProtNLM"/>
    </source>
</evidence>
<reference evidence="3" key="1">
    <citation type="journal article" date="2023" name="Mol. Phylogenet. Evol.">
        <title>Genome-scale phylogeny and comparative genomics of the fungal order Sordariales.</title>
        <authorList>
            <person name="Hensen N."/>
            <person name="Bonometti L."/>
            <person name="Westerberg I."/>
            <person name="Brannstrom I.O."/>
            <person name="Guillou S."/>
            <person name="Cros-Aarteil S."/>
            <person name="Calhoun S."/>
            <person name="Haridas S."/>
            <person name="Kuo A."/>
            <person name="Mondo S."/>
            <person name="Pangilinan J."/>
            <person name="Riley R."/>
            <person name="LaButti K."/>
            <person name="Andreopoulos B."/>
            <person name="Lipzen A."/>
            <person name="Chen C."/>
            <person name="Yan M."/>
            <person name="Daum C."/>
            <person name="Ng V."/>
            <person name="Clum A."/>
            <person name="Steindorff A."/>
            <person name="Ohm R.A."/>
            <person name="Martin F."/>
            <person name="Silar P."/>
            <person name="Natvig D.O."/>
            <person name="Lalanne C."/>
            <person name="Gautier V."/>
            <person name="Ament-Velasquez S.L."/>
            <person name="Kruys A."/>
            <person name="Hutchinson M.I."/>
            <person name="Powell A.J."/>
            <person name="Barry K."/>
            <person name="Miller A.N."/>
            <person name="Grigoriev I.V."/>
            <person name="Debuchy R."/>
            <person name="Gladieux P."/>
            <person name="Hiltunen Thoren M."/>
            <person name="Johannesson H."/>
        </authorList>
    </citation>
    <scope>NUCLEOTIDE SEQUENCE</scope>
    <source>
        <strain evidence="3">CBS 955.72</strain>
    </source>
</reference>
<comment type="caution">
    <text evidence="3">The sequence shown here is derived from an EMBL/GenBank/DDBJ whole genome shotgun (WGS) entry which is preliminary data.</text>
</comment>
<accession>A0AAJ0HEC7</accession>
<feature type="signal peptide" evidence="2">
    <location>
        <begin position="1"/>
        <end position="19"/>
    </location>
</feature>
<evidence type="ECO:0000256" key="2">
    <source>
        <dbReference type="SAM" id="SignalP"/>
    </source>
</evidence>
<feature type="chain" id="PRO_5042468855" description="Apple domain-containing protein" evidence="2">
    <location>
        <begin position="20"/>
        <end position="298"/>
    </location>
</feature>
<dbReference type="EMBL" id="JAUIQD010000005">
    <property type="protein sequence ID" value="KAK3349086.1"/>
    <property type="molecule type" value="Genomic_DNA"/>
</dbReference>
<dbReference type="Proteomes" id="UP001275084">
    <property type="component" value="Unassembled WGS sequence"/>
</dbReference>
<evidence type="ECO:0000313" key="4">
    <source>
        <dbReference type="Proteomes" id="UP001275084"/>
    </source>
</evidence>
<keyword evidence="4" id="KW-1185">Reference proteome</keyword>
<evidence type="ECO:0000313" key="3">
    <source>
        <dbReference type="EMBL" id="KAK3349086.1"/>
    </source>
</evidence>
<organism evidence="3 4">
    <name type="scientific">Lasiosphaeria hispida</name>
    <dbReference type="NCBI Taxonomy" id="260671"/>
    <lineage>
        <taxon>Eukaryota</taxon>
        <taxon>Fungi</taxon>
        <taxon>Dikarya</taxon>
        <taxon>Ascomycota</taxon>
        <taxon>Pezizomycotina</taxon>
        <taxon>Sordariomycetes</taxon>
        <taxon>Sordariomycetidae</taxon>
        <taxon>Sordariales</taxon>
        <taxon>Lasiosphaeriaceae</taxon>
        <taxon>Lasiosphaeria</taxon>
    </lineage>
</organism>
<name>A0AAJ0HEC7_9PEZI</name>
<dbReference type="AlphaFoldDB" id="A0AAJ0HEC7"/>
<reference evidence="3" key="2">
    <citation type="submission" date="2023-06" db="EMBL/GenBank/DDBJ databases">
        <authorList>
            <consortium name="Lawrence Berkeley National Laboratory"/>
            <person name="Haridas S."/>
            <person name="Hensen N."/>
            <person name="Bonometti L."/>
            <person name="Westerberg I."/>
            <person name="Brannstrom I.O."/>
            <person name="Guillou S."/>
            <person name="Cros-Aarteil S."/>
            <person name="Calhoun S."/>
            <person name="Kuo A."/>
            <person name="Mondo S."/>
            <person name="Pangilinan J."/>
            <person name="Riley R."/>
            <person name="Labutti K."/>
            <person name="Andreopoulos B."/>
            <person name="Lipzen A."/>
            <person name="Chen C."/>
            <person name="Yanf M."/>
            <person name="Daum C."/>
            <person name="Ng V."/>
            <person name="Clum A."/>
            <person name="Steindorff A."/>
            <person name="Ohm R."/>
            <person name="Martin F."/>
            <person name="Silar P."/>
            <person name="Natvig D."/>
            <person name="Lalanne C."/>
            <person name="Gautier V."/>
            <person name="Ament-Velasquez S.L."/>
            <person name="Kruys A."/>
            <person name="Hutchinson M.I."/>
            <person name="Powell A.J."/>
            <person name="Barry K."/>
            <person name="Miller A.N."/>
            <person name="Grigoriev I.V."/>
            <person name="Debuchy R."/>
            <person name="Gladieux P."/>
            <person name="Thoren M.H."/>
            <person name="Johannesson H."/>
        </authorList>
    </citation>
    <scope>NUCLEOTIDE SEQUENCE</scope>
    <source>
        <strain evidence="3">CBS 955.72</strain>
    </source>
</reference>
<feature type="region of interest" description="Disordered" evidence="1">
    <location>
        <begin position="126"/>
        <end position="154"/>
    </location>
</feature>
<evidence type="ECO:0000256" key="1">
    <source>
        <dbReference type="SAM" id="MobiDB-lite"/>
    </source>
</evidence>
<keyword evidence="2" id="KW-0732">Signal</keyword>
<dbReference type="Gene3D" id="3.50.4.10">
    <property type="entry name" value="Hepatocyte Growth Factor"/>
    <property type="match status" value="1"/>
</dbReference>
<protein>
    <recommendedName>
        <fullName evidence="5">Apple domain-containing protein</fullName>
    </recommendedName>
</protein>
<gene>
    <name evidence="3" type="ORF">B0T25DRAFT_582095</name>
</gene>
<proteinExistence type="predicted"/>
<sequence>MRFTTLASLALILGSSAVAAVSQSLMSIRSSISCNASNNTIYEAPNGKKYLVACEIDHIDFSIGNLASSWQPSYEACADFCSGNTDCQSLAYGPTSASGVNCWLKSFSDHITPSSLVWGGVAVQSSRTSSSSTSSTTTTSSGLMTTATPSPSSPTPHSLYILLFNDLGTDICRWRIYDAPSNDQGWDVCKAIPNQEIHESACKPPYPNVPELEITFNPGNEQGCDYFPDYSGQKHRRLAQKKSSNTSIIEMRDEPELHGQVICGDFTSDCVADPASNSLLFCDFGMFVPRVRCDGFME</sequence>